<keyword evidence="1" id="KW-0812">Transmembrane</keyword>
<evidence type="ECO:0000313" key="2">
    <source>
        <dbReference type="EMBL" id="VVA14744.1"/>
    </source>
</evidence>
<dbReference type="InParanoid" id="A0A5E4EGJ1"/>
<dbReference type="Gramene" id="VVA14744">
    <property type="protein sequence ID" value="VVA14744"/>
    <property type="gene ID" value="Prudul26B025334"/>
</dbReference>
<accession>A0A5E4EGJ1</accession>
<evidence type="ECO:0000313" key="3">
    <source>
        <dbReference type="Proteomes" id="UP000327085"/>
    </source>
</evidence>
<dbReference type="EMBL" id="CABIKO010000011">
    <property type="protein sequence ID" value="VVA14744.1"/>
    <property type="molecule type" value="Genomic_DNA"/>
</dbReference>
<gene>
    <name evidence="2" type="ORF">ALMOND_2B025334</name>
</gene>
<reference evidence="3" key="1">
    <citation type="journal article" date="2020" name="Plant J.">
        <title>Transposons played a major role in the diversification between the closely related almond and peach genomes: results from the almond genome sequence.</title>
        <authorList>
            <person name="Alioto T."/>
            <person name="Alexiou K.G."/>
            <person name="Bardil A."/>
            <person name="Barteri F."/>
            <person name="Castanera R."/>
            <person name="Cruz F."/>
            <person name="Dhingra A."/>
            <person name="Duval H."/>
            <person name="Fernandez I Marti A."/>
            <person name="Frias L."/>
            <person name="Galan B."/>
            <person name="Garcia J.L."/>
            <person name="Howad W."/>
            <person name="Gomez-Garrido J."/>
            <person name="Gut M."/>
            <person name="Julca I."/>
            <person name="Morata J."/>
            <person name="Puigdomenech P."/>
            <person name="Ribeca P."/>
            <person name="Rubio Cabetas M.J."/>
            <person name="Vlasova A."/>
            <person name="Wirthensohn M."/>
            <person name="Garcia-Mas J."/>
            <person name="Gabaldon T."/>
            <person name="Casacuberta J.M."/>
            <person name="Arus P."/>
        </authorList>
    </citation>
    <scope>NUCLEOTIDE SEQUENCE [LARGE SCALE GENOMIC DNA]</scope>
    <source>
        <strain evidence="3">cv. Texas</strain>
    </source>
</reference>
<sequence length="79" mass="9311">MDGWNGKRTGRTKTEELKLIELAGSGTHSLPLRFRSPEKTIFRFPFYLLCLSFLFPLSFSWPRTNLGFEETSKIRKIWK</sequence>
<dbReference type="AlphaFoldDB" id="A0A5E4EGJ1"/>
<feature type="transmembrane region" description="Helical" evidence="1">
    <location>
        <begin position="41"/>
        <end position="61"/>
    </location>
</feature>
<protein>
    <submittedName>
        <fullName evidence="2">Uncharacterized protein</fullName>
    </submittedName>
</protein>
<evidence type="ECO:0000256" key="1">
    <source>
        <dbReference type="SAM" id="Phobius"/>
    </source>
</evidence>
<dbReference type="Proteomes" id="UP000327085">
    <property type="component" value="Chromosome 1"/>
</dbReference>
<name>A0A5E4EGJ1_PRUDU</name>
<proteinExistence type="predicted"/>
<organism evidence="2 3">
    <name type="scientific">Prunus dulcis</name>
    <name type="common">Almond</name>
    <name type="synonym">Amygdalus dulcis</name>
    <dbReference type="NCBI Taxonomy" id="3755"/>
    <lineage>
        <taxon>Eukaryota</taxon>
        <taxon>Viridiplantae</taxon>
        <taxon>Streptophyta</taxon>
        <taxon>Embryophyta</taxon>
        <taxon>Tracheophyta</taxon>
        <taxon>Spermatophyta</taxon>
        <taxon>Magnoliopsida</taxon>
        <taxon>eudicotyledons</taxon>
        <taxon>Gunneridae</taxon>
        <taxon>Pentapetalae</taxon>
        <taxon>rosids</taxon>
        <taxon>fabids</taxon>
        <taxon>Rosales</taxon>
        <taxon>Rosaceae</taxon>
        <taxon>Amygdaloideae</taxon>
        <taxon>Amygdaleae</taxon>
        <taxon>Prunus</taxon>
    </lineage>
</organism>
<keyword evidence="1" id="KW-1133">Transmembrane helix</keyword>
<keyword evidence="1" id="KW-0472">Membrane</keyword>